<accession>A0A9K3Q6N6</accession>
<dbReference type="Pfam" id="PF12796">
    <property type="entry name" value="Ank_2"/>
    <property type="match status" value="1"/>
</dbReference>
<comment type="caution">
    <text evidence="1">The sequence shown here is derived from an EMBL/GenBank/DDBJ whole genome shotgun (WGS) entry which is preliminary data.</text>
</comment>
<keyword evidence="2" id="KW-1185">Reference proteome</keyword>
<evidence type="ECO:0000313" key="1">
    <source>
        <dbReference type="EMBL" id="KAG7373482.1"/>
    </source>
</evidence>
<organism evidence="1 2">
    <name type="scientific">Nitzschia inconspicua</name>
    <dbReference type="NCBI Taxonomy" id="303405"/>
    <lineage>
        <taxon>Eukaryota</taxon>
        <taxon>Sar</taxon>
        <taxon>Stramenopiles</taxon>
        <taxon>Ochrophyta</taxon>
        <taxon>Bacillariophyta</taxon>
        <taxon>Bacillariophyceae</taxon>
        <taxon>Bacillariophycidae</taxon>
        <taxon>Bacillariales</taxon>
        <taxon>Bacillariaceae</taxon>
        <taxon>Nitzschia</taxon>
    </lineage>
</organism>
<name>A0A9K3Q6N6_9STRA</name>
<dbReference type="EMBL" id="JAGRRH010000002">
    <property type="protein sequence ID" value="KAG7373482.1"/>
    <property type="molecule type" value="Genomic_DNA"/>
</dbReference>
<dbReference type="OrthoDB" id="204260at2759"/>
<evidence type="ECO:0000313" key="2">
    <source>
        <dbReference type="Proteomes" id="UP000693970"/>
    </source>
</evidence>
<dbReference type="InterPro" id="IPR002110">
    <property type="entry name" value="Ankyrin_rpt"/>
</dbReference>
<dbReference type="Proteomes" id="UP000693970">
    <property type="component" value="Unassembled WGS sequence"/>
</dbReference>
<protein>
    <submittedName>
        <fullName evidence="1">Ankyrin repeat domain protein</fullName>
    </submittedName>
</protein>
<proteinExistence type="predicted"/>
<dbReference type="AlphaFoldDB" id="A0A9K3Q6N6"/>
<gene>
    <name evidence="1" type="ORF">IV203_034206</name>
</gene>
<reference evidence="1" key="2">
    <citation type="submission" date="2021-04" db="EMBL/GenBank/DDBJ databases">
        <authorList>
            <person name="Podell S."/>
        </authorList>
    </citation>
    <scope>NUCLEOTIDE SEQUENCE</scope>
    <source>
        <strain evidence="1">Hildebrandi</strain>
    </source>
</reference>
<sequence>MSGSNFVNATFSTSLTVNDYTTSTNPKLSIQHSSLTGLLMQCPSLDLTGHKRKRVSPAPNASDTMLTLTVSQSTPLFVMAGTKASSSGGGKNNDDNNKSMSVLSFVAGDVGSSSSKNNSFSSTSSSSSYNATSKTLSSLVDQPAVKVPALSPAQYLKQAFREWDIPIESTRDQSNFLQVTPERIQAYDRDVLGLVRNQDLKGLQVRLEQGKLLNACNNFGESLLHLACRKGLTQVVEFLVRTAKLSCLVHDDYGRTIWHDACWTVRPEWTLVEFLLEKAPFLLKMSDVRGHIPVDYVPKSDWAVWVSFLEQHRDRLKDQLLRNKKGLSSVSKAMDDGQGNSKNAGTSLTSAAVRATIDAQKSMQHRLKEQREMSVETMSTIHESPDPEIVVEDPMDVAATITVETTTKAISKKIVG</sequence>
<reference evidence="1" key="1">
    <citation type="journal article" date="2021" name="Sci. Rep.">
        <title>Diploid genomic architecture of Nitzschia inconspicua, an elite biomass production diatom.</title>
        <authorList>
            <person name="Oliver A."/>
            <person name="Podell S."/>
            <person name="Pinowska A."/>
            <person name="Traller J.C."/>
            <person name="Smith S.R."/>
            <person name="McClure R."/>
            <person name="Beliaev A."/>
            <person name="Bohutskyi P."/>
            <person name="Hill E.A."/>
            <person name="Rabines A."/>
            <person name="Zheng H."/>
            <person name="Allen L.Z."/>
            <person name="Kuo A."/>
            <person name="Grigoriev I.V."/>
            <person name="Allen A.E."/>
            <person name="Hazlebeck D."/>
            <person name="Allen E.E."/>
        </authorList>
    </citation>
    <scope>NUCLEOTIDE SEQUENCE</scope>
    <source>
        <strain evidence="1">Hildebrandi</strain>
    </source>
</reference>